<evidence type="ECO:0000313" key="1">
    <source>
        <dbReference type="EMBL" id="NKZ07206.1"/>
    </source>
</evidence>
<reference evidence="1 2" key="1">
    <citation type="submission" date="2020-04" db="EMBL/GenBank/DDBJ databases">
        <title>MicrobeNet Type strains.</title>
        <authorList>
            <person name="Nicholson A.C."/>
        </authorList>
    </citation>
    <scope>NUCLEOTIDE SEQUENCE [LARGE SCALE GENOMIC DNA]</scope>
    <source>
        <strain evidence="1 2">ATCC BAA-277</strain>
    </source>
</reference>
<evidence type="ECO:0008006" key="3">
    <source>
        <dbReference type="Google" id="ProtNLM"/>
    </source>
</evidence>
<dbReference type="SUPFAM" id="SSF53901">
    <property type="entry name" value="Thiolase-like"/>
    <property type="match status" value="1"/>
</dbReference>
<organism evidence="1 2">
    <name type="scientific">Actinomadura latina</name>
    <dbReference type="NCBI Taxonomy" id="163603"/>
    <lineage>
        <taxon>Bacteria</taxon>
        <taxon>Bacillati</taxon>
        <taxon>Actinomycetota</taxon>
        <taxon>Actinomycetes</taxon>
        <taxon>Streptosporangiales</taxon>
        <taxon>Thermomonosporaceae</taxon>
        <taxon>Actinomadura</taxon>
    </lineage>
</organism>
<gene>
    <name evidence="1" type="ORF">HGB48_26190</name>
</gene>
<proteinExistence type="predicted"/>
<sequence length="58" mass="6088">MNEVFVIDGARTPIGRYAGAPTSVRADDLAAIELNEAFASQTLPASACSTWTSGKVMK</sequence>
<comment type="caution">
    <text evidence="1">The sequence shown here is derived from an EMBL/GenBank/DDBJ whole genome shotgun (WGS) entry which is preliminary data.</text>
</comment>
<protein>
    <recommendedName>
        <fullName evidence="3">Thiolase N-terminal domain-containing protein</fullName>
    </recommendedName>
</protein>
<accession>A0A846ZB60</accession>
<dbReference type="EMBL" id="JAAXPI010000049">
    <property type="protein sequence ID" value="NKZ07206.1"/>
    <property type="molecule type" value="Genomic_DNA"/>
</dbReference>
<evidence type="ECO:0000313" key="2">
    <source>
        <dbReference type="Proteomes" id="UP000579250"/>
    </source>
</evidence>
<keyword evidence="2" id="KW-1185">Reference proteome</keyword>
<dbReference type="Proteomes" id="UP000579250">
    <property type="component" value="Unassembled WGS sequence"/>
</dbReference>
<dbReference type="Gene3D" id="3.40.47.10">
    <property type="match status" value="1"/>
</dbReference>
<dbReference type="AlphaFoldDB" id="A0A846ZB60"/>
<dbReference type="RefSeq" id="WP_157438505.1">
    <property type="nucleotide sequence ID" value="NZ_JAAXPI010000049.1"/>
</dbReference>
<name>A0A846ZB60_9ACTN</name>
<dbReference type="GO" id="GO:0016746">
    <property type="term" value="F:acyltransferase activity"/>
    <property type="evidence" value="ECO:0007669"/>
    <property type="project" value="InterPro"/>
</dbReference>
<dbReference type="InterPro" id="IPR016039">
    <property type="entry name" value="Thiolase-like"/>
</dbReference>